<name>A0AAD9HGM6_9PEZI</name>
<reference evidence="1" key="1">
    <citation type="submission" date="2021-06" db="EMBL/GenBank/DDBJ databases">
        <title>Comparative genomics, transcriptomics and evolutionary studies reveal genomic signatures of adaptation to plant cell wall in hemibiotrophic fungi.</title>
        <authorList>
            <consortium name="DOE Joint Genome Institute"/>
            <person name="Baroncelli R."/>
            <person name="Diaz J.F."/>
            <person name="Benocci T."/>
            <person name="Peng M."/>
            <person name="Battaglia E."/>
            <person name="Haridas S."/>
            <person name="Andreopoulos W."/>
            <person name="Labutti K."/>
            <person name="Pangilinan J."/>
            <person name="Floch G.L."/>
            <person name="Makela M.R."/>
            <person name="Henrissat B."/>
            <person name="Grigoriev I.V."/>
            <person name="Crouch J.A."/>
            <person name="De Vries R.P."/>
            <person name="Sukno S.A."/>
            <person name="Thon M.R."/>
        </authorList>
    </citation>
    <scope>NUCLEOTIDE SEQUENCE</scope>
    <source>
        <strain evidence="1">MAFF235873</strain>
    </source>
</reference>
<proteinExistence type="predicted"/>
<comment type="caution">
    <text evidence="1">The sequence shown here is derived from an EMBL/GenBank/DDBJ whole genome shotgun (WGS) entry which is preliminary data.</text>
</comment>
<dbReference type="AlphaFoldDB" id="A0AAD9HGM6"/>
<keyword evidence="2" id="KW-1185">Reference proteome</keyword>
<sequence length="175" mass="20204">MGGEGLSKEDTVLTVGARKEWRMDPLEVVHCPGVDRAIGAWPHGIYFDLTTAAHRPFATRRKRSPEWRIYGRKGTCTRDNGSKPRSHRLLVPIEWWFEVRLWRQRSWLADEISKVAAYMPVGSYRLPQCWSFRSVLIWRQKRGQDAIVNSQRGSAEEYQALPRCHSSLRSSPVLG</sequence>
<evidence type="ECO:0000313" key="1">
    <source>
        <dbReference type="EMBL" id="KAK2027801.1"/>
    </source>
</evidence>
<dbReference type="EMBL" id="MU842889">
    <property type="protein sequence ID" value="KAK2027801.1"/>
    <property type="molecule type" value="Genomic_DNA"/>
</dbReference>
<protein>
    <submittedName>
        <fullName evidence="1">Uncharacterized protein</fullName>
    </submittedName>
</protein>
<evidence type="ECO:0000313" key="2">
    <source>
        <dbReference type="Proteomes" id="UP001232148"/>
    </source>
</evidence>
<gene>
    <name evidence="1" type="ORF">LX32DRAFT_430547</name>
</gene>
<dbReference type="Proteomes" id="UP001232148">
    <property type="component" value="Unassembled WGS sequence"/>
</dbReference>
<organism evidence="1 2">
    <name type="scientific">Colletotrichum zoysiae</name>
    <dbReference type="NCBI Taxonomy" id="1216348"/>
    <lineage>
        <taxon>Eukaryota</taxon>
        <taxon>Fungi</taxon>
        <taxon>Dikarya</taxon>
        <taxon>Ascomycota</taxon>
        <taxon>Pezizomycotina</taxon>
        <taxon>Sordariomycetes</taxon>
        <taxon>Hypocreomycetidae</taxon>
        <taxon>Glomerellales</taxon>
        <taxon>Glomerellaceae</taxon>
        <taxon>Colletotrichum</taxon>
        <taxon>Colletotrichum graminicola species complex</taxon>
    </lineage>
</organism>
<accession>A0AAD9HGM6</accession>